<name>A0A402CJ66_RHOWR</name>
<gene>
    <name evidence="1" type="ORF">Rhow_007901</name>
</gene>
<dbReference type="SUPFAM" id="SSF55729">
    <property type="entry name" value="Acyl-CoA N-acyltransferases (Nat)"/>
    <property type="match status" value="1"/>
</dbReference>
<dbReference type="EMBL" id="BHYM01000079">
    <property type="protein sequence ID" value="GCE43671.1"/>
    <property type="molecule type" value="Genomic_DNA"/>
</dbReference>
<reference evidence="1 2" key="1">
    <citation type="submission" date="2018-11" db="EMBL/GenBank/DDBJ databases">
        <title>Microbial catabolism of amino acid.</title>
        <authorList>
            <person name="Hibi M."/>
            <person name="Ogawa J."/>
        </authorList>
    </citation>
    <scope>NUCLEOTIDE SEQUENCE [LARGE SCALE GENOMIC DNA]</scope>
    <source>
        <strain evidence="1 2">C31-06</strain>
    </source>
</reference>
<evidence type="ECO:0000313" key="1">
    <source>
        <dbReference type="EMBL" id="GCE43671.1"/>
    </source>
</evidence>
<evidence type="ECO:0008006" key="3">
    <source>
        <dbReference type="Google" id="ProtNLM"/>
    </source>
</evidence>
<accession>A0A402CJ66</accession>
<dbReference type="Gene3D" id="3.40.50.12370">
    <property type="match status" value="1"/>
</dbReference>
<dbReference type="AlphaFoldDB" id="A0A402CJ66"/>
<dbReference type="Gene3D" id="3.40.630.30">
    <property type="match status" value="1"/>
</dbReference>
<sequence length="309" mass="32398">MVVLGHPKMGTVDVFGAAFHADSVIAHTACPVTVWRGPPGQLPDHRPVILAAECADDCGAALAAFDYAHRVDAPILVLSLLPLIPEPAATDTTTLGKPTGVGASVAAARRAFPDVAVLPADLSGPEYPTTLEEQTTPAQLVVLAGVHTGPGIAIPSSRFLHHSHCPIMICPPPLPGADRSPLAAEPAPTAAEGDITIRALTADDRAVVERLHQQLSSTDAHLRFFGPRPKHLGDFADQLCCQDFKHLALGAFENGELVGVAITWSLTPPRVASAPKSPWPYPDTISSMASARYSSGSSAPPRTFMGWHA</sequence>
<dbReference type="Proteomes" id="UP000287519">
    <property type="component" value="Unassembled WGS sequence"/>
</dbReference>
<proteinExistence type="predicted"/>
<organism evidence="1 2">
    <name type="scientific">Rhodococcus wratislaviensis</name>
    <name type="common">Tsukamurella wratislaviensis</name>
    <dbReference type="NCBI Taxonomy" id="44752"/>
    <lineage>
        <taxon>Bacteria</taxon>
        <taxon>Bacillati</taxon>
        <taxon>Actinomycetota</taxon>
        <taxon>Actinomycetes</taxon>
        <taxon>Mycobacteriales</taxon>
        <taxon>Nocardiaceae</taxon>
        <taxon>Rhodococcus</taxon>
    </lineage>
</organism>
<dbReference type="InterPro" id="IPR016181">
    <property type="entry name" value="Acyl_CoA_acyltransferase"/>
</dbReference>
<protein>
    <recommendedName>
        <fullName evidence="3">Universal stress protein family</fullName>
    </recommendedName>
</protein>
<evidence type="ECO:0000313" key="2">
    <source>
        <dbReference type="Proteomes" id="UP000287519"/>
    </source>
</evidence>
<keyword evidence="2" id="KW-1185">Reference proteome</keyword>
<comment type="caution">
    <text evidence="1">The sequence shown here is derived from an EMBL/GenBank/DDBJ whole genome shotgun (WGS) entry which is preliminary data.</text>
</comment>